<name>A0ABC8JQG3_ERUVS</name>
<dbReference type="Proteomes" id="UP001642260">
    <property type="component" value="Unassembled WGS sequence"/>
</dbReference>
<dbReference type="AlphaFoldDB" id="A0ABC8JQG3"/>
<organism evidence="2 3">
    <name type="scientific">Eruca vesicaria subsp. sativa</name>
    <name type="common">Garden rocket</name>
    <name type="synonym">Eruca sativa</name>
    <dbReference type="NCBI Taxonomy" id="29727"/>
    <lineage>
        <taxon>Eukaryota</taxon>
        <taxon>Viridiplantae</taxon>
        <taxon>Streptophyta</taxon>
        <taxon>Embryophyta</taxon>
        <taxon>Tracheophyta</taxon>
        <taxon>Spermatophyta</taxon>
        <taxon>Magnoliopsida</taxon>
        <taxon>eudicotyledons</taxon>
        <taxon>Gunneridae</taxon>
        <taxon>Pentapetalae</taxon>
        <taxon>rosids</taxon>
        <taxon>malvids</taxon>
        <taxon>Brassicales</taxon>
        <taxon>Brassicaceae</taxon>
        <taxon>Brassiceae</taxon>
        <taxon>Eruca</taxon>
    </lineage>
</organism>
<evidence type="ECO:0000313" key="3">
    <source>
        <dbReference type="Proteomes" id="UP001642260"/>
    </source>
</evidence>
<evidence type="ECO:0008006" key="4">
    <source>
        <dbReference type="Google" id="ProtNLM"/>
    </source>
</evidence>
<evidence type="ECO:0000313" key="2">
    <source>
        <dbReference type="EMBL" id="CAH8337215.1"/>
    </source>
</evidence>
<proteinExistence type="predicted"/>
<accession>A0ABC8JQG3</accession>
<gene>
    <name evidence="2" type="ORF">ERUC_LOCUS14232</name>
</gene>
<keyword evidence="3" id="KW-1185">Reference proteome</keyword>
<keyword evidence="1" id="KW-0472">Membrane</keyword>
<keyword evidence="1" id="KW-1133">Transmembrane helix</keyword>
<protein>
    <recommendedName>
        <fullName evidence="4">Secreted protein</fullName>
    </recommendedName>
</protein>
<reference evidence="2 3" key="1">
    <citation type="submission" date="2022-03" db="EMBL/GenBank/DDBJ databases">
        <authorList>
            <person name="Macdonald S."/>
            <person name="Ahmed S."/>
            <person name="Newling K."/>
        </authorList>
    </citation>
    <scope>NUCLEOTIDE SEQUENCE [LARGE SCALE GENOMIC DNA]</scope>
</reference>
<sequence length="81" mass="8491">MSSVGAYTRMLAGRVARVSLLFCVCVLRGFILFCRLRQSTEDPVCDSSSLQPAFSGGFCGAGPLALFAVIGAFVPPQSASQ</sequence>
<evidence type="ECO:0000256" key="1">
    <source>
        <dbReference type="SAM" id="Phobius"/>
    </source>
</evidence>
<keyword evidence="1" id="KW-0812">Transmembrane</keyword>
<feature type="transmembrane region" description="Helical" evidence="1">
    <location>
        <begin position="12"/>
        <end position="33"/>
    </location>
</feature>
<comment type="caution">
    <text evidence="2">The sequence shown here is derived from an EMBL/GenBank/DDBJ whole genome shotgun (WGS) entry which is preliminary data.</text>
</comment>
<dbReference type="EMBL" id="CAKOAT010132932">
    <property type="protein sequence ID" value="CAH8337215.1"/>
    <property type="molecule type" value="Genomic_DNA"/>
</dbReference>
<feature type="transmembrane region" description="Helical" evidence="1">
    <location>
        <begin position="53"/>
        <end position="74"/>
    </location>
</feature>